<gene>
    <name evidence="10" type="ORF">ACFSXZ_36480</name>
</gene>
<comment type="caution">
    <text evidence="10">The sequence shown here is derived from an EMBL/GenBank/DDBJ whole genome shotgun (WGS) entry which is preliminary data.</text>
</comment>
<protein>
    <recommendedName>
        <fullName evidence="9">FAD-binding FR-type domain-containing protein</fullName>
    </recommendedName>
</protein>
<keyword evidence="5" id="KW-0274">FAD</keyword>
<dbReference type="PRINTS" id="PR00410">
    <property type="entry name" value="PHEHYDRXLASE"/>
</dbReference>
<evidence type="ECO:0000256" key="1">
    <source>
        <dbReference type="ARBA" id="ARBA00001974"/>
    </source>
</evidence>
<dbReference type="InterPro" id="IPR017927">
    <property type="entry name" value="FAD-bd_FR_type"/>
</dbReference>
<keyword evidence="7" id="KW-0408">Iron</keyword>
<name>A0ABW5G6N4_9PSEU</name>
<dbReference type="InterPro" id="IPR050415">
    <property type="entry name" value="MRET"/>
</dbReference>
<evidence type="ECO:0000313" key="11">
    <source>
        <dbReference type="Proteomes" id="UP001597417"/>
    </source>
</evidence>
<dbReference type="PANTHER" id="PTHR47354:SF8">
    <property type="entry name" value="1,2-PHENYLACETYL-COA EPOXIDASE, SUBUNIT E"/>
    <property type="match status" value="1"/>
</dbReference>
<keyword evidence="4" id="KW-0479">Metal-binding</keyword>
<dbReference type="Proteomes" id="UP001597417">
    <property type="component" value="Unassembled WGS sequence"/>
</dbReference>
<organism evidence="10 11">
    <name type="scientific">Amycolatopsis pigmentata</name>
    <dbReference type="NCBI Taxonomy" id="450801"/>
    <lineage>
        <taxon>Bacteria</taxon>
        <taxon>Bacillati</taxon>
        <taxon>Actinomycetota</taxon>
        <taxon>Actinomycetes</taxon>
        <taxon>Pseudonocardiales</taxon>
        <taxon>Pseudonocardiaceae</taxon>
        <taxon>Amycolatopsis</taxon>
    </lineage>
</organism>
<evidence type="ECO:0000256" key="2">
    <source>
        <dbReference type="ARBA" id="ARBA00022630"/>
    </source>
</evidence>
<accession>A0ABW5G6N4</accession>
<dbReference type="CDD" id="cd06198">
    <property type="entry name" value="FNR_like_3"/>
    <property type="match status" value="1"/>
</dbReference>
<keyword evidence="6" id="KW-0560">Oxidoreductase</keyword>
<dbReference type="InterPro" id="IPR013112">
    <property type="entry name" value="FAD-bd_8"/>
</dbReference>
<dbReference type="PROSITE" id="PS51384">
    <property type="entry name" value="FAD_FR"/>
    <property type="match status" value="1"/>
</dbReference>
<dbReference type="SUPFAM" id="SSF52343">
    <property type="entry name" value="Ferredoxin reductase-like, C-terminal NADP-linked domain"/>
    <property type="match status" value="1"/>
</dbReference>
<evidence type="ECO:0000256" key="5">
    <source>
        <dbReference type="ARBA" id="ARBA00022827"/>
    </source>
</evidence>
<dbReference type="Gene3D" id="2.40.30.10">
    <property type="entry name" value="Translation factors"/>
    <property type="match status" value="1"/>
</dbReference>
<dbReference type="SUPFAM" id="SSF63380">
    <property type="entry name" value="Riboflavin synthase domain-like"/>
    <property type="match status" value="1"/>
</dbReference>
<dbReference type="EMBL" id="JBHUKR010000023">
    <property type="protein sequence ID" value="MFD2421841.1"/>
    <property type="molecule type" value="Genomic_DNA"/>
</dbReference>
<evidence type="ECO:0000259" key="9">
    <source>
        <dbReference type="PROSITE" id="PS51384"/>
    </source>
</evidence>
<dbReference type="InterPro" id="IPR001433">
    <property type="entry name" value="OxRdtase_FAD/NAD-bd"/>
</dbReference>
<keyword evidence="8" id="KW-0411">Iron-sulfur</keyword>
<dbReference type="PANTHER" id="PTHR47354">
    <property type="entry name" value="NADH OXIDOREDUCTASE HCR"/>
    <property type="match status" value="1"/>
</dbReference>
<comment type="cofactor">
    <cofactor evidence="1">
        <name>FAD</name>
        <dbReference type="ChEBI" id="CHEBI:57692"/>
    </cofactor>
</comment>
<proteinExistence type="predicted"/>
<feature type="domain" description="FAD-binding FR-type" evidence="9">
    <location>
        <begin position="1"/>
        <end position="90"/>
    </location>
</feature>
<evidence type="ECO:0000256" key="3">
    <source>
        <dbReference type="ARBA" id="ARBA00022714"/>
    </source>
</evidence>
<evidence type="ECO:0000256" key="6">
    <source>
        <dbReference type="ARBA" id="ARBA00023002"/>
    </source>
</evidence>
<evidence type="ECO:0000256" key="8">
    <source>
        <dbReference type="ARBA" id="ARBA00023014"/>
    </source>
</evidence>
<dbReference type="Pfam" id="PF08022">
    <property type="entry name" value="FAD_binding_8"/>
    <property type="match status" value="1"/>
</dbReference>
<keyword evidence="11" id="KW-1185">Reference proteome</keyword>
<dbReference type="Pfam" id="PF00175">
    <property type="entry name" value="NAD_binding_1"/>
    <property type="match status" value="1"/>
</dbReference>
<keyword evidence="3" id="KW-0001">2Fe-2S</keyword>
<dbReference type="InterPro" id="IPR039261">
    <property type="entry name" value="FNR_nucleotide-bd"/>
</dbReference>
<evidence type="ECO:0000313" key="10">
    <source>
        <dbReference type="EMBL" id="MFD2421841.1"/>
    </source>
</evidence>
<dbReference type="RefSeq" id="WP_378270639.1">
    <property type="nucleotide sequence ID" value="NZ_JBHUKR010000023.1"/>
</dbReference>
<reference evidence="11" key="1">
    <citation type="journal article" date="2019" name="Int. J. Syst. Evol. Microbiol.">
        <title>The Global Catalogue of Microorganisms (GCM) 10K type strain sequencing project: providing services to taxonomists for standard genome sequencing and annotation.</title>
        <authorList>
            <consortium name="The Broad Institute Genomics Platform"/>
            <consortium name="The Broad Institute Genome Sequencing Center for Infectious Disease"/>
            <person name="Wu L."/>
            <person name="Ma J."/>
        </authorList>
    </citation>
    <scope>NUCLEOTIDE SEQUENCE [LARGE SCALE GENOMIC DNA]</scope>
    <source>
        <strain evidence="11">CGMCC 4.7645</strain>
    </source>
</reference>
<sequence>MLRPGPHITDVLLTPTGAGSPLQGGQFVYLSVGGEHRWREHPFSVAGTSPDGSVRLTIRSRGRDTRRMHENLRPGLPATVNGPYGMFDHTLGGARQIWVAGGIGVAPFLGWLTTERLDEPNRLDLFYCVGTEAEAVFLPDLVAAADRLPNLEVHPVFSKEHGRLTVDRIQAAAGPVTADTHVFLCGPAAMIAGLGADLRRKGIPRDYVHAEHFEFR</sequence>
<dbReference type="Gene3D" id="3.40.50.80">
    <property type="entry name" value="Nucleotide-binding domain of ferredoxin-NADP reductase (FNR) module"/>
    <property type="match status" value="1"/>
</dbReference>
<evidence type="ECO:0000256" key="4">
    <source>
        <dbReference type="ARBA" id="ARBA00022723"/>
    </source>
</evidence>
<dbReference type="InterPro" id="IPR017938">
    <property type="entry name" value="Riboflavin_synthase-like_b-brl"/>
</dbReference>
<keyword evidence="2" id="KW-0285">Flavoprotein</keyword>
<evidence type="ECO:0000256" key="7">
    <source>
        <dbReference type="ARBA" id="ARBA00023004"/>
    </source>
</evidence>